<dbReference type="RefSeq" id="WP_253865865.1">
    <property type="nucleotide sequence ID" value="NZ_BAAALN010000016.1"/>
</dbReference>
<sequence length="143" mass="16636">MQSINERPSDDTKSKLKSLVDVLPFSERIPRRSDDVAFDKAWEIRAFSMTVALHEKLGFPWEDFQQELIAAIHVWESRQSDLSEWSYYERWMAALEELARTKGWVSTPELDKRTDEILAQPRNAHHQQPLREPVTVVSAEGKA</sequence>
<proteinExistence type="predicted"/>
<reference evidence="3 4" key="1">
    <citation type="journal article" date="2019" name="Int. J. Syst. Evol. Microbiol.">
        <title>The Global Catalogue of Microorganisms (GCM) 10K type strain sequencing project: providing services to taxonomists for standard genome sequencing and annotation.</title>
        <authorList>
            <consortium name="The Broad Institute Genomics Platform"/>
            <consortium name="The Broad Institute Genome Sequencing Center for Infectious Disease"/>
            <person name="Wu L."/>
            <person name="Ma J."/>
        </authorList>
    </citation>
    <scope>NUCLEOTIDE SEQUENCE [LARGE SCALE GENOMIC DNA]</scope>
    <source>
        <strain evidence="3 4">JCM 13023</strain>
    </source>
</reference>
<accession>A0ABN1WG86</accession>
<gene>
    <name evidence="3" type="ORF">GCM10009676_39800</name>
</gene>
<evidence type="ECO:0000259" key="2">
    <source>
        <dbReference type="Pfam" id="PF21006"/>
    </source>
</evidence>
<feature type="domain" description="Nitrile hydratase beta subunit-like N-terminal" evidence="2">
    <location>
        <begin position="30"/>
        <end position="127"/>
    </location>
</feature>
<comment type="caution">
    <text evidence="3">The sequence shown here is derived from an EMBL/GenBank/DDBJ whole genome shotgun (WGS) entry which is preliminary data.</text>
</comment>
<evidence type="ECO:0000313" key="3">
    <source>
        <dbReference type="EMBL" id="GAA1249332.1"/>
    </source>
</evidence>
<keyword evidence="4" id="KW-1185">Reference proteome</keyword>
<dbReference type="Pfam" id="PF21006">
    <property type="entry name" value="NHase_beta_N"/>
    <property type="match status" value="1"/>
</dbReference>
<protein>
    <recommendedName>
        <fullName evidence="2">Nitrile hydratase beta subunit-like N-terminal domain-containing protein</fullName>
    </recommendedName>
</protein>
<dbReference type="InterPro" id="IPR023808">
    <property type="entry name" value="Nitrile_Hydratase_acc_put"/>
</dbReference>
<dbReference type="InterPro" id="IPR008990">
    <property type="entry name" value="Elect_transpt_acc-like_dom_sf"/>
</dbReference>
<evidence type="ECO:0000313" key="4">
    <source>
        <dbReference type="Proteomes" id="UP001500653"/>
    </source>
</evidence>
<evidence type="ECO:0000256" key="1">
    <source>
        <dbReference type="SAM" id="MobiDB-lite"/>
    </source>
</evidence>
<dbReference type="SUPFAM" id="SSF50090">
    <property type="entry name" value="Electron transport accessory proteins"/>
    <property type="match status" value="1"/>
</dbReference>
<dbReference type="Proteomes" id="UP001500653">
    <property type="component" value="Unassembled WGS sequence"/>
</dbReference>
<dbReference type="EMBL" id="BAAALN010000016">
    <property type="protein sequence ID" value="GAA1249332.1"/>
    <property type="molecule type" value="Genomic_DNA"/>
</dbReference>
<name>A0ABN1WG86_9PSEU</name>
<dbReference type="Gene3D" id="1.10.472.20">
    <property type="entry name" value="Nitrile hydratase, beta subunit"/>
    <property type="match status" value="1"/>
</dbReference>
<dbReference type="NCBIfam" id="TIGR03889">
    <property type="entry name" value="nitrile_acc"/>
    <property type="match status" value="1"/>
</dbReference>
<dbReference type="InterPro" id="IPR049054">
    <property type="entry name" value="CN_hydtase_beta-like_N"/>
</dbReference>
<feature type="region of interest" description="Disordered" evidence="1">
    <location>
        <begin position="120"/>
        <end position="143"/>
    </location>
</feature>
<dbReference type="InterPro" id="IPR042262">
    <property type="entry name" value="CN_hydtase_beta_C"/>
</dbReference>
<organism evidence="3 4">
    <name type="scientific">Prauserella halophila</name>
    <dbReference type="NCBI Taxonomy" id="185641"/>
    <lineage>
        <taxon>Bacteria</taxon>
        <taxon>Bacillati</taxon>
        <taxon>Actinomycetota</taxon>
        <taxon>Actinomycetes</taxon>
        <taxon>Pseudonocardiales</taxon>
        <taxon>Pseudonocardiaceae</taxon>
        <taxon>Prauserella</taxon>
    </lineage>
</organism>